<dbReference type="Proteomes" id="UP001500791">
    <property type="component" value="Unassembled WGS sequence"/>
</dbReference>
<feature type="domain" description="HTH LytTR-type" evidence="2">
    <location>
        <begin position="144"/>
        <end position="248"/>
    </location>
</feature>
<organism evidence="3 4">
    <name type="scientific">Brevundimonas terrae</name>
    <dbReference type="NCBI Taxonomy" id="363631"/>
    <lineage>
        <taxon>Bacteria</taxon>
        <taxon>Pseudomonadati</taxon>
        <taxon>Pseudomonadota</taxon>
        <taxon>Alphaproteobacteria</taxon>
        <taxon>Caulobacterales</taxon>
        <taxon>Caulobacteraceae</taxon>
        <taxon>Brevundimonas</taxon>
    </lineage>
</organism>
<dbReference type="EMBL" id="BAAAEJ010000003">
    <property type="protein sequence ID" value="GAA0380255.1"/>
    <property type="molecule type" value="Genomic_DNA"/>
</dbReference>
<keyword evidence="1" id="KW-0812">Transmembrane</keyword>
<feature type="transmembrane region" description="Helical" evidence="1">
    <location>
        <begin position="73"/>
        <end position="99"/>
    </location>
</feature>
<feature type="transmembrane region" description="Helical" evidence="1">
    <location>
        <begin position="12"/>
        <end position="34"/>
    </location>
</feature>
<sequence length="248" mass="27611">MASLLERPWVRGLAVSIVAGGFLAFSGAFGSISAPLWWRLLYWIPLIIAGGFWSYVCSRIIERFIDTEARPWIGIAALSLLMSVPVTVMVWAATALIFQQRVPRLNGLLDYFLPVLAVVLPLCAINVFLERRQPVETHATPSQAPARFLQRLPAKLKGAHLLAVQSEDHYLRLYTDRGTDLILMRLSDALDELDGLEGAQTHRSWWVAKDAVSDVSRGDGRASLTLSDGTTAPVSRRYARALREAGWW</sequence>
<keyword evidence="1" id="KW-0472">Membrane</keyword>
<keyword evidence="4" id="KW-1185">Reference proteome</keyword>
<proteinExistence type="predicted"/>
<evidence type="ECO:0000313" key="3">
    <source>
        <dbReference type="EMBL" id="GAA0380255.1"/>
    </source>
</evidence>
<gene>
    <name evidence="3" type="ORF">GCM10009093_04060</name>
</gene>
<dbReference type="SMART" id="SM00850">
    <property type="entry name" value="LytTR"/>
    <property type="match status" value="1"/>
</dbReference>
<dbReference type="Pfam" id="PF04397">
    <property type="entry name" value="LytTR"/>
    <property type="match status" value="1"/>
</dbReference>
<dbReference type="GO" id="GO:0003677">
    <property type="term" value="F:DNA binding"/>
    <property type="evidence" value="ECO:0007669"/>
    <property type="project" value="UniProtKB-KW"/>
</dbReference>
<evidence type="ECO:0000259" key="2">
    <source>
        <dbReference type="PROSITE" id="PS50930"/>
    </source>
</evidence>
<dbReference type="PROSITE" id="PS50930">
    <property type="entry name" value="HTH_LYTTR"/>
    <property type="match status" value="1"/>
</dbReference>
<dbReference type="InterPro" id="IPR007492">
    <property type="entry name" value="LytTR_DNA-bd_dom"/>
</dbReference>
<comment type="caution">
    <text evidence="3">The sequence shown here is derived from an EMBL/GenBank/DDBJ whole genome shotgun (WGS) entry which is preliminary data.</text>
</comment>
<evidence type="ECO:0000256" key="1">
    <source>
        <dbReference type="SAM" id="Phobius"/>
    </source>
</evidence>
<dbReference type="Gene3D" id="2.40.50.1020">
    <property type="entry name" value="LytTr DNA-binding domain"/>
    <property type="match status" value="1"/>
</dbReference>
<protein>
    <submittedName>
        <fullName evidence="3">LytTR family DNA-binding domain-containing protein</fullName>
    </submittedName>
</protein>
<evidence type="ECO:0000313" key="4">
    <source>
        <dbReference type="Proteomes" id="UP001500791"/>
    </source>
</evidence>
<keyword evidence="1" id="KW-1133">Transmembrane helix</keyword>
<feature type="transmembrane region" description="Helical" evidence="1">
    <location>
        <begin position="111"/>
        <end position="129"/>
    </location>
</feature>
<reference evidence="3 4" key="1">
    <citation type="journal article" date="2019" name="Int. J. Syst. Evol. Microbiol.">
        <title>The Global Catalogue of Microorganisms (GCM) 10K type strain sequencing project: providing services to taxonomists for standard genome sequencing and annotation.</title>
        <authorList>
            <consortium name="The Broad Institute Genomics Platform"/>
            <consortium name="The Broad Institute Genome Sequencing Center for Infectious Disease"/>
            <person name="Wu L."/>
            <person name="Ma J."/>
        </authorList>
    </citation>
    <scope>NUCLEOTIDE SEQUENCE [LARGE SCALE GENOMIC DNA]</scope>
    <source>
        <strain evidence="3 4">JCM 13476</strain>
    </source>
</reference>
<feature type="transmembrane region" description="Helical" evidence="1">
    <location>
        <begin position="40"/>
        <end position="61"/>
    </location>
</feature>
<name>A0ABN0Y1R1_9CAUL</name>
<accession>A0ABN0Y1R1</accession>
<dbReference type="RefSeq" id="WP_167175933.1">
    <property type="nucleotide sequence ID" value="NZ_BAAAEJ010000003.1"/>
</dbReference>
<keyword evidence="3" id="KW-0238">DNA-binding</keyword>